<dbReference type="InterPro" id="IPR029058">
    <property type="entry name" value="AB_hydrolase_fold"/>
</dbReference>
<proteinExistence type="predicted"/>
<evidence type="ECO:0000256" key="1">
    <source>
        <dbReference type="SAM" id="Phobius"/>
    </source>
</evidence>
<feature type="transmembrane region" description="Helical" evidence="1">
    <location>
        <begin position="517"/>
        <end position="537"/>
    </location>
</feature>
<evidence type="ECO:0000313" key="4">
    <source>
        <dbReference type="Proteomes" id="UP001155163"/>
    </source>
</evidence>
<evidence type="ECO:0000259" key="2">
    <source>
        <dbReference type="Pfam" id="PF12697"/>
    </source>
</evidence>
<feature type="domain" description="AB hydrolase-1" evidence="2">
    <location>
        <begin position="7"/>
        <end position="233"/>
    </location>
</feature>
<keyword evidence="4" id="KW-1185">Reference proteome</keyword>
<dbReference type="Proteomes" id="UP001155163">
    <property type="component" value="Unassembled WGS sequence"/>
</dbReference>
<dbReference type="Gene3D" id="3.40.50.1820">
    <property type="entry name" value="alpha/beta hydrolase"/>
    <property type="match status" value="1"/>
</dbReference>
<dbReference type="EMBL" id="JALQCX010000020">
    <property type="protein sequence ID" value="MCK9814938.1"/>
    <property type="molecule type" value="Genomic_DNA"/>
</dbReference>
<reference evidence="3 4" key="2">
    <citation type="journal article" date="2023" name="Plant Pathol.">
        <title>Dismantling and reorganizing Pseudomonas marginalis sensu#lato.</title>
        <authorList>
            <person name="Sawada H."/>
            <person name="Fujikawa T."/>
            <person name="Satou M."/>
        </authorList>
    </citation>
    <scope>NUCLEOTIDE SEQUENCE [LARGE SCALE GENOMIC DNA]</scope>
    <source>
        <strain evidence="3 4">MAFF 302046</strain>
    </source>
</reference>
<name>A0ABT0JG92_9PSED</name>
<sequence>MREQPLIIVVGGLGNHDGAWRRLEAKLREQGISGDWHHHDTRGLRNLFRAARVRDLTLALIAEIDDLAQEYSRIILVGHSAGGMIIRDAYLFAAGAYPDHPQRREWWNKVESVLLFASINRGFRPYATTCWALGLALMKLISLQWLLLKPPSWFALGWLMELEKGSFVVTDLRLSWMRHFHERDDERRPFVVQFLGDIDGVVAREDVRDTEAFANSYTVTIEGADHNNLFDPQAPPAVAGFARILQVFQNPDPRVSEPEQAQELAATGPGMVVFVLHGIRDGNSGWVTDIAEAIEQQCKADQVQHQPLNALSRCEPLRSEPPVLVDRSTYGWFSAIKFALPWVRRRNLSWFLDRYSYHVARNPDVKFHFVGHSNGTYILGTSLLEVSSLMFDRVYLAGSVLPREFPWKRMLARQVVTVANQCSSEDWPVGGLCRGLHLIGFRDVGTGGVDGFDELDDPAIQAQTLWFKGDHGKPLQRPNQPKIVSYLLSPNTVNPLLPAPTGADLCQRPSFWFMVKMYGSALLVLVGVCVLAFGAWWGFTHDHEGLVIIGILLLYFVLDTI</sequence>
<evidence type="ECO:0000313" key="3">
    <source>
        <dbReference type="EMBL" id="MCK9814938.1"/>
    </source>
</evidence>
<keyword evidence="3" id="KW-0378">Hydrolase</keyword>
<dbReference type="Pfam" id="PF12697">
    <property type="entry name" value="Abhydrolase_6"/>
    <property type="match status" value="1"/>
</dbReference>
<gene>
    <name evidence="3" type="ORF">M1B35_12570</name>
</gene>
<dbReference type="RefSeq" id="WP_268262061.1">
    <property type="nucleotide sequence ID" value="NZ_JALQCX010000020.1"/>
</dbReference>
<dbReference type="SUPFAM" id="SSF53474">
    <property type="entry name" value="alpha/beta-Hydrolases"/>
    <property type="match status" value="2"/>
</dbReference>
<protein>
    <submittedName>
        <fullName evidence="3">Alpha/beta hydrolase</fullName>
    </submittedName>
</protein>
<keyword evidence="1" id="KW-0472">Membrane</keyword>
<reference evidence="3 4" key="1">
    <citation type="journal article" date="2022" name="Int. J. Syst. Evol. Microbiol.">
        <title>Pseudomonas aegrilactucae sp. nov. and Pseudomonas morbosilactucae sp. nov., pathogens causing bacterial rot of lettuce in Japan.</title>
        <authorList>
            <person name="Sawada H."/>
            <person name="Fujikawa T."/>
            <person name="Satou M."/>
        </authorList>
    </citation>
    <scope>NUCLEOTIDE SEQUENCE [LARGE SCALE GENOMIC DNA]</scope>
    <source>
        <strain evidence="3 4">MAFF 302046</strain>
    </source>
</reference>
<keyword evidence="1" id="KW-1133">Transmembrane helix</keyword>
<comment type="caution">
    <text evidence="3">The sequence shown here is derived from an EMBL/GenBank/DDBJ whole genome shotgun (WGS) entry which is preliminary data.</text>
</comment>
<keyword evidence="1" id="KW-0812">Transmembrane</keyword>
<accession>A0ABT0JG92</accession>
<dbReference type="GO" id="GO:0016787">
    <property type="term" value="F:hydrolase activity"/>
    <property type="evidence" value="ECO:0007669"/>
    <property type="project" value="UniProtKB-KW"/>
</dbReference>
<organism evidence="3 4">
    <name type="scientific">Pseudomonas morbosilactucae</name>
    <dbReference type="NCBI Taxonomy" id="2938197"/>
    <lineage>
        <taxon>Bacteria</taxon>
        <taxon>Pseudomonadati</taxon>
        <taxon>Pseudomonadota</taxon>
        <taxon>Gammaproteobacteria</taxon>
        <taxon>Pseudomonadales</taxon>
        <taxon>Pseudomonadaceae</taxon>
        <taxon>Pseudomonas</taxon>
    </lineage>
</organism>
<dbReference type="InterPro" id="IPR000073">
    <property type="entry name" value="AB_hydrolase_1"/>
</dbReference>